<proteinExistence type="inferred from homology"/>
<dbReference type="PANTHER" id="PTHR30572">
    <property type="entry name" value="MEMBRANE COMPONENT OF TRANSPORTER-RELATED"/>
    <property type="match status" value="1"/>
</dbReference>
<feature type="domain" description="ABC3 transporter permease C-terminal" evidence="8">
    <location>
        <begin position="4"/>
        <end position="101"/>
    </location>
</feature>
<evidence type="ECO:0000313" key="9">
    <source>
        <dbReference type="EMBL" id="EJW91845.1"/>
    </source>
</evidence>
<comment type="subcellular location">
    <subcellularLocation>
        <location evidence="1">Cell membrane</location>
        <topology evidence="1">Multi-pass membrane protein</topology>
    </subcellularLocation>
</comment>
<dbReference type="AlphaFoldDB" id="J9BW90"/>
<keyword evidence="4 7" id="KW-1133">Transmembrane helix</keyword>
<dbReference type="GO" id="GO:0022857">
    <property type="term" value="F:transmembrane transporter activity"/>
    <property type="evidence" value="ECO:0007669"/>
    <property type="project" value="TreeGrafter"/>
</dbReference>
<evidence type="ECO:0000256" key="6">
    <source>
        <dbReference type="ARBA" id="ARBA00038076"/>
    </source>
</evidence>
<keyword evidence="5 7" id="KW-0472">Membrane</keyword>
<evidence type="ECO:0000256" key="3">
    <source>
        <dbReference type="ARBA" id="ARBA00022692"/>
    </source>
</evidence>
<evidence type="ECO:0000256" key="4">
    <source>
        <dbReference type="ARBA" id="ARBA00022989"/>
    </source>
</evidence>
<keyword evidence="2" id="KW-1003">Cell membrane</keyword>
<dbReference type="InterPro" id="IPR003838">
    <property type="entry name" value="ABC3_permease_C"/>
</dbReference>
<feature type="transmembrane region" description="Helical" evidence="7">
    <location>
        <begin position="78"/>
        <end position="103"/>
    </location>
</feature>
<dbReference type="InterPro" id="IPR050250">
    <property type="entry name" value="Macrolide_Exporter_MacB"/>
</dbReference>
<evidence type="ECO:0000256" key="1">
    <source>
        <dbReference type="ARBA" id="ARBA00004651"/>
    </source>
</evidence>
<evidence type="ECO:0000256" key="2">
    <source>
        <dbReference type="ARBA" id="ARBA00022475"/>
    </source>
</evidence>
<accession>J9BW90</accession>
<dbReference type="Pfam" id="PF02687">
    <property type="entry name" value="FtsX"/>
    <property type="match status" value="1"/>
</dbReference>
<evidence type="ECO:0000259" key="8">
    <source>
        <dbReference type="Pfam" id="PF02687"/>
    </source>
</evidence>
<dbReference type="EMBL" id="AMCI01007913">
    <property type="protein sequence ID" value="EJW91845.1"/>
    <property type="molecule type" value="Genomic_DNA"/>
</dbReference>
<dbReference type="PANTHER" id="PTHR30572:SF4">
    <property type="entry name" value="ABC TRANSPORTER PERMEASE YTRF"/>
    <property type="match status" value="1"/>
</dbReference>
<comment type="similarity">
    <text evidence="6">Belongs to the ABC-4 integral membrane protein family.</text>
</comment>
<reference evidence="9" key="1">
    <citation type="journal article" date="2012" name="PLoS ONE">
        <title>Gene sets for utilization of primary and secondary nutrition supplies in the distal gut of endangered iberian lynx.</title>
        <authorList>
            <person name="Alcaide M."/>
            <person name="Messina E."/>
            <person name="Richter M."/>
            <person name="Bargiela R."/>
            <person name="Peplies J."/>
            <person name="Huws S.A."/>
            <person name="Newbold C.J."/>
            <person name="Golyshin P.N."/>
            <person name="Simon M.A."/>
            <person name="Lopez G."/>
            <person name="Yakimov M.M."/>
            <person name="Ferrer M."/>
        </authorList>
    </citation>
    <scope>NUCLEOTIDE SEQUENCE</scope>
</reference>
<name>J9BW90_9ZZZZ</name>
<sequence>QTRSRCEEIGIMKSFGATSSQIMRAFLAEGFVLVTVTVGAACLLYLHYALDEGLYTPWIQNGNNLTNLLQGRYWFESFGIHFAVVSLLTWTILVVVVSLGIYIPTRQLSHMLPTEALREE</sequence>
<comment type="caution">
    <text evidence="9">The sequence shown here is derived from an EMBL/GenBank/DDBJ whole genome shotgun (WGS) entry which is preliminary data.</text>
</comment>
<dbReference type="GO" id="GO:0005886">
    <property type="term" value="C:plasma membrane"/>
    <property type="evidence" value="ECO:0007669"/>
    <property type="project" value="UniProtKB-SubCell"/>
</dbReference>
<organism evidence="9">
    <name type="scientific">gut metagenome</name>
    <dbReference type="NCBI Taxonomy" id="749906"/>
    <lineage>
        <taxon>unclassified sequences</taxon>
        <taxon>metagenomes</taxon>
        <taxon>organismal metagenomes</taxon>
    </lineage>
</organism>
<gene>
    <name evidence="9" type="ORF">EVA_20048</name>
</gene>
<feature type="non-terminal residue" evidence="9">
    <location>
        <position position="1"/>
    </location>
</feature>
<keyword evidence="3 7" id="KW-0812">Transmembrane</keyword>
<evidence type="ECO:0000256" key="5">
    <source>
        <dbReference type="ARBA" id="ARBA00023136"/>
    </source>
</evidence>
<protein>
    <submittedName>
        <fullName evidence="9">ABC transporter permease component</fullName>
    </submittedName>
</protein>
<evidence type="ECO:0000256" key="7">
    <source>
        <dbReference type="SAM" id="Phobius"/>
    </source>
</evidence>
<feature type="transmembrane region" description="Helical" evidence="7">
    <location>
        <begin position="26"/>
        <end position="48"/>
    </location>
</feature>